<organism evidence="1 2">
    <name type="scientific">Devosia neptuniae</name>
    <dbReference type="NCBI Taxonomy" id="191302"/>
    <lineage>
        <taxon>Bacteria</taxon>
        <taxon>Pseudomonadati</taxon>
        <taxon>Pseudomonadota</taxon>
        <taxon>Alphaproteobacteria</taxon>
        <taxon>Hyphomicrobiales</taxon>
        <taxon>Devosiaceae</taxon>
        <taxon>Devosia</taxon>
    </lineage>
</organism>
<keyword evidence="2" id="KW-1185">Reference proteome</keyword>
<gene>
    <name evidence="1" type="ORF">N8A98_13505</name>
</gene>
<evidence type="ECO:0000313" key="1">
    <source>
        <dbReference type="EMBL" id="UXN68287.1"/>
    </source>
</evidence>
<evidence type="ECO:0000313" key="2">
    <source>
        <dbReference type="Proteomes" id="UP001061862"/>
    </source>
</evidence>
<proteinExistence type="predicted"/>
<dbReference type="EMBL" id="CP104965">
    <property type="protein sequence ID" value="UXN68287.1"/>
    <property type="molecule type" value="Genomic_DNA"/>
</dbReference>
<protein>
    <submittedName>
        <fullName evidence="1">Uncharacterized protein</fullName>
    </submittedName>
</protein>
<accession>A0ABY6C7S8</accession>
<dbReference type="Proteomes" id="UP001061862">
    <property type="component" value="Chromosome"/>
</dbReference>
<reference evidence="1 2" key="1">
    <citation type="submission" date="2022-09" db="EMBL/GenBank/DDBJ databases">
        <title>Interaction between co-microsymbionts with complementary sets of symbiotic genes in legume-rhizobium systems.</title>
        <authorList>
            <person name="Safronova V."/>
            <person name="Sazanova A."/>
            <person name="Afonin A."/>
            <person name="Chirak E."/>
        </authorList>
    </citation>
    <scope>NUCLEOTIDE SEQUENCE [LARGE SCALE GENOMIC DNA]</scope>
    <source>
        <strain evidence="1 2">A18/4-1</strain>
    </source>
</reference>
<name>A0ABY6C7S8_9HYPH</name>
<dbReference type="RefSeq" id="WP_262166053.1">
    <property type="nucleotide sequence ID" value="NZ_CP104965.1"/>
</dbReference>
<sequence length="314" mass="34955">MEYYSTASPRLILKAKKIGEKFGVSLDDAWCDHAARTTTLRSDFPELNAKYATEVGNGVFHLDLAQMWFSLMAEACFVAAVSQANPGNAPSALVLAASSICGKTGSDLLAIRMLVSESLCEQAKQITRSMSEGIDVLSRVTVDHAFCTAYLDCHDSDQQNRFWHKYVARGKTRDFVYSLVRSALGRELVNLEYRSAEEKILSAASHPSYYSGFSSLFPHHNPIEEGELIGRVRAQSKRTLAYVNYRCAEYAIFDGHISRATENMCNASPQIVEAYDTTALKNECRCLREIVDTVGRQLFLEDTVYEPQGGKQKA</sequence>